<evidence type="ECO:0000256" key="1">
    <source>
        <dbReference type="ARBA" id="ARBA00007679"/>
    </source>
</evidence>
<accession>Q993J4</accession>
<dbReference type="GeneID" id="955864"/>
<reference evidence="4 5" key="2">
    <citation type="journal article" date="2002" name="J. Virol.">
        <title>Complete genomic sequence of an Epstein-Barr virus-related herpesvirus naturally infecting a new world primate: a defining point in the evolution of oncogenic lymphocryptoviruses.</title>
        <authorList>
            <person name="Rivailler P."/>
            <person name="Cho Y.G."/>
            <person name="Wang F."/>
        </authorList>
    </citation>
    <scope>NUCLEOTIDE SEQUENCE [LARGE SCALE GENOMIC DNA]</scope>
    <source>
        <strain evidence="4 5">CJ0149</strain>
    </source>
</reference>
<protein>
    <submittedName>
        <fullName evidence="4">ORF16</fullName>
    </submittedName>
</protein>
<dbReference type="OrthoDB" id="469at10239"/>
<proteinExistence type="inferred from homology"/>
<dbReference type="Proteomes" id="UP000202809">
    <property type="component" value="Segment"/>
</dbReference>
<reference evidence="4 5" key="1">
    <citation type="journal article" date="2001" name="Proc. Natl. Acad. Sci. U.S.A.">
        <title>An Epstein-Barr-related herpesvirus from marmoset lymphomas.</title>
        <authorList>
            <person name="Cho Y."/>
            <person name="Ramer J."/>
            <person name="Rivailler P."/>
            <person name="Quink C."/>
            <person name="Garber R.L."/>
            <person name="Beier D.R."/>
            <person name="Wang F."/>
        </authorList>
    </citation>
    <scope>NUCLEOTIDE SEQUENCE [LARGE SCALE GENOMIC DNA]</scope>
    <source>
        <strain evidence="4 5">CJ0149</strain>
    </source>
</reference>
<dbReference type="RefSeq" id="NP_733869.1">
    <property type="nucleotide sequence ID" value="NC_004367.1"/>
</dbReference>
<dbReference type="KEGG" id="vg:955864"/>
<dbReference type="EMBL" id="AF319782">
    <property type="protein sequence ID" value="AAK38224.1"/>
    <property type="molecule type" value="Genomic_DNA"/>
</dbReference>
<dbReference type="InterPro" id="IPR004285">
    <property type="entry name" value="Herpes_UL87_C"/>
</dbReference>
<evidence type="ECO:0000259" key="3">
    <source>
        <dbReference type="Pfam" id="PF03043"/>
    </source>
</evidence>
<feature type="domain" description="Herpesvirus UL87 C-terminal" evidence="3">
    <location>
        <begin position="195"/>
        <end position="732"/>
    </location>
</feature>
<evidence type="ECO:0000313" key="4">
    <source>
        <dbReference type="EMBL" id="AAK38224.1"/>
    </source>
</evidence>
<dbReference type="Pfam" id="PF03043">
    <property type="entry name" value="Herpes_UL87"/>
    <property type="match status" value="1"/>
</dbReference>
<name>Q993J4_9GAMA</name>
<feature type="region of interest" description="Disordered" evidence="2">
    <location>
        <begin position="759"/>
        <end position="793"/>
    </location>
</feature>
<comment type="similarity">
    <text evidence="1">Belongs to the herpesviridae UL87 family.</text>
</comment>
<organism evidence="4 5">
    <name type="scientific">callitrichine gammaherpesvirus 3</name>
    <name type="common">Marmoset lymphocryptovirus</name>
    <dbReference type="NCBI Taxonomy" id="106331"/>
    <lineage>
        <taxon>Viruses</taxon>
        <taxon>Duplodnaviria</taxon>
        <taxon>Heunggongvirae</taxon>
        <taxon>Peploviricota</taxon>
        <taxon>Herviviricetes</taxon>
        <taxon>Herpesvirales</taxon>
        <taxon>Orthoherpesviridae</taxon>
        <taxon>Gammaherpesvirinae</taxon>
        <taxon>Lymphocryptovirus</taxon>
        <taxon>Lymphocryptovirus callitrichinegamma3</taxon>
    </lineage>
</organism>
<keyword evidence="5" id="KW-1185">Reference proteome</keyword>
<sequence>MFAPESHHAQLSLFWTLATNCRSGPPTNLYTQTRADQIRWLDGELSKESTFFTCRALRRLLLGYKVLEQSPDSKTYNLDPGLIILTVERGPGLIGVRSLEATDVTLCSRPFEASLARYITAAHFPATVEHKTMLRFIFRYLTYLQFERCVEQFRSILPKGLRNTLTKNYFTLLNHFRHNVSLTLQPTICPHHRDRIHLFCLGSLMLSCPNNTILRELNQSAFRATIAHHKLVSRLWNLNSYTPLATTNQSLQKYAAAWTSHLPRGNIVCHKRYDPTVNNLIILLKRVGESEDWKEDAVFSFPDTSEGHCTRVLFALALAPSIAPLCAKDTAMWNSGGDIQSAVSGQDKVIQSSLHFSGKVTGQTVPNASSALLNDPSRHLVSMLRRIEAAPKDPPMLHTRIIQTSVPTCTIISDPRHIQEHFQVSRCVPISHNFRLAVFNTNRVINTKIICDIRGFSKHICNLPRLVSNFVARKYVVKEPSFTVSLFYTGGESNCVAINMNINGTYLAFLQAIASLRCFLPISGIFPASISNWNSTLDLHGLENQSLVRENRDGVFWTTNFPSVISCNDGLNVSWFKAATATISRVCGRTLEDHLIREVTPIVTHKNAKISVIKNRLFTLLESRNGCQIQVPHKRLLECLLECASLLRLDPKSFYRLPREGVFDFFKKDRRTLPRADTSVHSLATRHSSNVTKLIIGDRKVRLDSLGRNANFLTRFKHKLTGDIGHLHTVLLQNALRRLSIGSTHLKHELKDILRRVQRPRSNRRNVKVQGAGSTLPPRGGSPSRGTSDIPHN</sequence>
<evidence type="ECO:0000313" key="5">
    <source>
        <dbReference type="Proteomes" id="UP000202809"/>
    </source>
</evidence>
<evidence type="ECO:0000256" key="2">
    <source>
        <dbReference type="SAM" id="MobiDB-lite"/>
    </source>
</evidence>